<keyword evidence="1" id="KW-0175">Coiled coil</keyword>
<dbReference type="Pfam" id="PF13392">
    <property type="entry name" value="HNH_3"/>
    <property type="match status" value="1"/>
</dbReference>
<evidence type="ECO:0000256" key="1">
    <source>
        <dbReference type="SAM" id="Coils"/>
    </source>
</evidence>
<dbReference type="InterPro" id="IPR003615">
    <property type="entry name" value="HNH_nuc"/>
</dbReference>
<sequence>MKQTAEHIEKRKRFGVDHYNWKGGKTQHGSYIVVRIYPDDFFYPMVNHIGYVAEHRLVMARHLGRCLHSWELIHHLNGIKDDNRLENLQLVTDDRHKQITVLENRIKFLERRIAILEAEVGGEQAN</sequence>
<proteinExistence type="predicted"/>
<dbReference type="AlphaFoldDB" id="A0A0F9DA70"/>
<dbReference type="SUPFAM" id="SSF54060">
    <property type="entry name" value="His-Me finger endonucleases"/>
    <property type="match status" value="1"/>
</dbReference>
<dbReference type="EMBL" id="LAZR01029771">
    <property type="protein sequence ID" value="KKL58578.1"/>
    <property type="molecule type" value="Genomic_DNA"/>
</dbReference>
<accession>A0A0F9DA70</accession>
<evidence type="ECO:0000259" key="2">
    <source>
        <dbReference type="Pfam" id="PF13392"/>
    </source>
</evidence>
<reference evidence="3" key="1">
    <citation type="journal article" date="2015" name="Nature">
        <title>Complex archaea that bridge the gap between prokaryotes and eukaryotes.</title>
        <authorList>
            <person name="Spang A."/>
            <person name="Saw J.H."/>
            <person name="Jorgensen S.L."/>
            <person name="Zaremba-Niedzwiedzka K."/>
            <person name="Martijn J."/>
            <person name="Lind A.E."/>
            <person name="van Eijk R."/>
            <person name="Schleper C."/>
            <person name="Guy L."/>
            <person name="Ettema T.J."/>
        </authorList>
    </citation>
    <scope>NUCLEOTIDE SEQUENCE</scope>
</reference>
<dbReference type="Gene3D" id="3.90.75.20">
    <property type="match status" value="1"/>
</dbReference>
<organism evidence="3">
    <name type="scientific">marine sediment metagenome</name>
    <dbReference type="NCBI Taxonomy" id="412755"/>
    <lineage>
        <taxon>unclassified sequences</taxon>
        <taxon>metagenomes</taxon>
        <taxon>ecological metagenomes</taxon>
    </lineage>
</organism>
<feature type="coiled-coil region" evidence="1">
    <location>
        <begin position="99"/>
        <end position="126"/>
    </location>
</feature>
<name>A0A0F9DA70_9ZZZZ</name>
<dbReference type="InterPro" id="IPR044925">
    <property type="entry name" value="His-Me_finger_sf"/>
</dbReference>
<gene>
    <name evidence="3" type="ORF">LCGC14_2223970</name>
</gene>
<evidence type="ECO:0000313" key="3">
    <source>
        <dbReference type="EMBL" id="KKL58578.1"/>
    </source>
</evidence>
<feature type="domain" description="HNH nuclease" evidence="2">
    <location>
        <begin position="55"/>
        <end position="96"/>
    </location>
</feature>
<protein>
    <recommendedName>
        <fullName evidence="2">HNH nuclease domain-containing protein</fullName>
    </recommendedName>
</protein>
<comment type="caution">
    <text evidence="3">The sequence shown here is derived from an EMBL/GenBank/DDBJ whole genome shotgun (WGS) entry which is preliminary data.</text>
</comment>